<comment type="caution">
    <text evidence="1">The sequence shown here is derived from an EMBL/GenBank/DDBJ whole genome shotgun (WGS) entry which is preliminary data.</text>
</comment>
<protein>
    <submittedName>
        <fullName evidence="1">Uncharacterized protein</fullName>
    </submittedName>
</protein>
<evidence type="ECO:0000313" key="1">
    <source>
        <dbReference type="EMBL" id="OPJ81543.1"/>
    </source>
</evidence>
<reference evidence="1 2" key="1">
    <citation type="submission" date="2016-02" db="EMBL/GenBank/DDBJ databases">
        <title>Band-tailed pigeon sequencing and assembly.</title>
        <authorList>
            <person name="Soares A.E."/>
            <person name="Novak B.J."/>
            <person name="Rice E.S."/>
            <person name="O'Connell B."/>
            <person name="Chang D."/>
            <person name="Weber S."/>
            <person name="Shapiro B."/>
        </authorList>
    </citation>
    <scope>NUCLEOTIDE SEQUENCE [LARGE SCALE GENOMIC DNA]</scope>
    <source>
        <strain evidence="1">BTP2013</strain>
        <tissue evidence="1">Blood</tissue>
    </source>
</reference>
<dbReference type="EMBL" id="LSYS01003973">
    <property type="protein sequence ID" value="OPJ81543.1"/>
    <property type="molecule type" value="Genomic_DNA"/>
</dbReference>
<gene>
    <name evidence="1" type="ORF">AV530_009968</name>
</gene>
<name>A0A1V4KB11_PATFA</name>
<dbReference type="AlphaFoldDB" id="A0A1V4KB11"/>
<organism evidence="1 2">
    <name type="scientific">Patagioenas fasciata monilis</name>
    <dbReference type="NCBI Taxonomy" id="372326"/>
    <lineage>
        <taxon>Eukaryota</taxon>
        <taxon>Metazoa</taxon>
        <taxon>Chordata</taxon>
        <taxon>Craniata</taxon>
        <taxon>Vertebrata</taxon>
        <taxon>Euteleostomi</taxon>
        <taxon>Archelosauria</taxon>
        <taxon>Archosauria</taxon>
        <taxon>Dinosauria</taxon>
        <taxon>Saurischia</taxon>
        <taxon>Theropoda</taxon>
        <taxon>Coelurosauria</taxon>
        <taxon>Aves</taxon>
        <taxon>Neognathae</taxon>
        <taxon>Neoaves</taxon>
        <taxon>Columbimorphae</taxon>
        <taxon>Columbiformes</taxon>
        <taxon>Columbidae</taxon>
        <taxon>Patagioenas</taxon>
    </lineage>
</organism>
<proteinExistence type="predicted"/>
<dbReference type="Proteomes" id="UP000190648">
    <property type="component" value="Unassembled WGS sequence"/>
</dbReference>
<accession>A0A1V4KB11</accession>
<sequence length="143" mass="15316">MCRRGPGPGSVWSWCLRRPHPSPLWPCPPQPAAGTAGGVLRPFPEPLSGGGSRVCPPSRVPRRARPAALSESGCLEKGQNAGSAVCSDNRGTPCPEWLALKLLGNVTVSDQSKTQSVETEQFMNFFPDMGEQVFRGAERSCLL</sequence>
<evidence type="ECO:0000313" key="2">
    <source>
        <dbReference type="Proteomes" id="UP000190648"/>
    </source>
</evidence>
<keyword evidence="2" id="KW-1185">Reference proteome</keyword>